<evidence type="ECO:0000313" key="1">
    <source>
        <dbReference type="EMBL" id="SPK77612.1"/>
    </source>
</evidence>
<geneLocation type="plasmid" evidence="1">
    <name>III</name>
</geneLocation>
<sequence length="78" mass="7967">MTLLKSVAKSNLMAGLRTVIHGLVNPLVAAGLGSHAATLFLRCAALQGGLRAGEGGRRLQLRPGATHMPGIVLAPMGQ</sequence>
<organism evidence="1 2">
    <name type="scientific">Cupriavidus taiwanensis</name>
    <dbReference type="NCBI Taxonomy" id="164546"/>
    <lineage>
        <taxon>Bacteria</taxon>
        <taxon>Pseudomonadati</taxon>
        <taxon>Pseudomonadota</taxon>
        <taxon>Betaproteobacteria</taxon>
        <taxon>Burkholderiales</taxon>
        <taxon>Burkholderiaceae</taxon>
        <taxon>Cupriavidus</taxon>
    </lineage>
</organism>
<dbReference type="EMBL" id="LT991978">
    <property type="protein sequence ID" value="SPK77612.1"/>
    <property type="molecule type" value="Genomic_DNA"/>
</dbReference>
<dbReference type="Proteomes" id="UP000255505">
    <property type="component" value="Plasmid III"/>
</dbReference>
<proteinExistence type="predicted"/>
<reference evidence="1 2" key="1">
    <citation type="submission" date="2018-01" db="EMBL/GenBank/DDBJ databases">
        <authorList>
            <person name="Gaut B.S."/>
            <person name="Morton B.R."/>
            <person name="Clegg M.T."/>
            <person name="Duvall M.R."/>
        </authorList>
    </citation>
    <scope>NUCLEOTIDE SEQUENCE [LARGE SCALE GENOMIC DNA]</scope>
    <source>
        <strain evidence="1">Cupriavidus taiwanensis LMG 19425</strain>
        <plasmid evidence="2">Plasmid iii</plasmid>
    </source>
</reference>
<keyword evidence="1" id="KW-0614">Plasmid</keyword>
<dbReference type="AlphaFoldDB" id="A0A375IW22"/>
<evidence type="ECO:0000313" key="2">
    <source>
        <dbReference type="Proteomes" id="UP000255505"/>
    </source>
</evidence>
<name>A0A375IW22_9BURK</name>
<gene>
    <name evidence="1" type="ORF">CT19425_P50063</name>
</gene>
<accession>A0A375IW22</accession>
<protein>
    <submittedName>
        <fullName evidence="1">Uncharacterized protein</fullName>
    </submittedName>
</protein>